<sequence>MSQHTSGGYGQLDRHDNASEQLDYDGHATQSQNPSMPRLRGGDASYDPNGGMNDNGRSARTTQGEGYGRLPPAVANGVVDEDLFEVPSTDFYAAQGSRRNRHPQGTGPAPRAIKNRGAFNFNDAQQPNPWHGAQPQQRRVPERQRVLSPEYEPNVEVEVRRFAECHDRDLRAYLAARSISFGFLTEIDQFIRGHPEISTCAEGRATLREISVLPPLQAYKYFLKGYTRPARYIDGIIRTDAFTIPLDLTYQSLSTKNDPELVDFFDGFDFRHDIIERIDKEVYMGMQDLVNGRQVPLSMRKLICYAVWGNPVDAYKWFEYAYQNEYMPHRYLPEHVVLRHVPKPVNYTEPRASVLTGHRKHGDVRARMARANDQGVDVLEVLIAEYRIALIRRAHRRFEIDDLVARAKQRLERERQDPTGVDIVDFIMDDAVSRQGTNRRREFRPSNPRNRKTYNLGPHNVSLNGVRINGGNHTFTRANERRGHGFLQAQAAELRHARTTLVRLYTQEQHAFDNSRGASARQSSLQMVQASRASAERRYVNCLIRYCRDANQMSAQQATQLQKHFTRERMGDLGVSHSDYLLSMYPRELNY</sequence>
<accession>A0A7U2F0X5</accession>
<dbReference type="EMBL" id="CP069028">
    <property type="protein sequence ID" value="QRC96587.1"/>
    <property type="molecule type" value="Genomic_DNA"/>
</dbReference>
<organism evidence="2 3">
    <name type="scientific">Phaeosphaeria nodorum (strain SN15 / ATCC MYA-4574 / FGSC 10173)</name>
    <name type="common">Glume blotch fungus</name>
    <name type="synonym">Parastagonospora nodorum</name>
    <dbReference type="NCBI Taxonomy" id="321614"/>
    <lineage>
        <taxon>Eukaryota</taxon>
        <taxon>Fungi</taxon>
        <taxon>Dikarya</taxon>
        <taxon>Ascomycota</taxon>
        <taxon>Pezizomycotina</taxon>
        <taxon>Dothideomycetes</taxon>
        <taxon>Pleosporomycetidae</taxon>
        <taxon>Pleosporales</taxon>
        <taxon>Pleosporineae</taxon>
        <taxon>Phaeosphaeriaceae</taxon>
        <taxon>Parastagonospora</taxon>
    </lineage>
</organism>
<evidence type="ECO:0000313" key="2">
    <source>
        <dbReference type="EMBL" id="QRC96587.1"/>
    </source>
</evidence>
<feature type="region of interest" description="Disordered" evidence="1">
    <location>
        <begin position="1"/>
        <end position="73"/>
    </location>
</feature>
<reference evidence="3" key="1">
    <citation type="journal article" date="2021" name="BMC Genomics">
        <title>Chromosome-level genome assembly and manually-curated proteome of model necrotroph Parastagonospora nodorum Sn15 reveals a genome-wide trove of candidate effector homologs, and redundancy of virulence-related functions within an accessory chromosome.</title>
        <authorList>
            <person name="Bertazzoni S."/>
            <person name="Jones D.A.B."/>
            <person name="Phan H.T."/>
            <person name="Tan K.-C."/>
            <person name="Hane J.K."/>
        </authorList>
    </citation>
    <scope>NUCLEOTIDE SEQUENCE [LARGE SCALE GENOMIC DNA]</scope>
    <source>
        <strain evidence="3">SN15 / ATCC MYA-4574 / FGSC 10173)</strain>
    </source>
</reference>
<dbReference type="OrthoDB" id="3882589at2759"/>
<feature type="compositionally biased region" description="Polar residues" evidence="1">
    <location>
        <begin position="55"/>
        <end position="64"/>
    </location>
</feature>
<dbReference type="Proteomes" id="UP000663193">
    <property type="component" value="Chromosome 6"/>
</dbReference>
<gene>
    <name evidence="2" type="ORF">JI435_014920</name>
</gene>
<keyword evidence="3" id="KW-1185">Reference proteome</keyword>
<dbReference type="AlphaFoldDB" id="A0A7U2F0X5"/>
<proteinExistence type="predicted"/>
<protein>
    <submittedName>
        <fullName evidence="2">Uncharacterized protein</fullName>
    </submittedName>
</protein>
<dbReference type="VEuPathDB" id="FungiDB:JI435_014920"/>
<name>A0A7U2F0X5_PHANO</name>
<evidence type="ECO:0000256" key="1">
    <source>
        <dbReference type="SAM" id="MobiDB-lite"/>
    </source>
</evidence>
<evidence type="ECO:0000313" key="3">
    <source>
        <dbReference type="Proteomes" id="UP000663193"/>
    </source>
</evidence>
<feature type="region of interest" description="Disordered" evidence="1">
    <location>
        <begin position="435"/>
        <end position="458"/>
    </location>
</feature>
<feature type="region of interest" description="Disordered" evidence="1">
    <location>
        <begin position="91"/>
        <end position="145"/>
    </location>
</feature>